<dbReference type="PROSITE" id="PS50297">
    <property type="entry name" value="ANK_REP_REGION"/>
    <property type="match status" value="6"/>
</dbReference>
<feature type="repeat" description="ANK" evidence="3">
    <location>
        <begin position="523"/>
        <end position="555"/>
    </location>
</feature>
<organism evidence="6 7">
    <name type="scientific">Coprinellus micaceus</name>
    <name type="common">Glistening ink-cap mushroom</name>
    <name type="synonym">Coprinus micaceus</name>
    <dbReference type="NCBI Taxonomy" id="71717"/>
    <lineage>
        <taxon>Eukaryota</taxon>
        <taxon>Fungi</taxon>
        <taxon>Dikarya</taxon>
        <taxon>Basidiomycota</taxon>
        <taxon>Agaricomycotina</taxon>
        <taxon>Agaricomycetes</taxon>
        <taxon>Agaricomycetidae</taxon>
        <taxon>Agaricales</taxon>
        <taxon>Agaricineae</taxon>
        <taxon>Psathyrellaceae</taxon>
        <taxon>Coprinellus</taxon>
    </lineage>
</organism>
<dbReference type="EMBL" id="QPFP01000057">
    <property type="protein sequence ID" value="TEB25363.1"/>
    <property type="molecule type" value="Genomic_DNA"/>
</dbReference>
<feature type="transmembrane region" description="Helical" evidence="5">
    <location>
        <begin position="59"/>
        <end position="79"/>
    </location>
</feature>
<reference evidence="6 7" key="1">
    <citation type="journal article" date="2019" name="Nat. Ecol. Evol.">
        <title>Megaphylogeny resolves global patterns of mushroom evolution.</title>
        <authorList>
            <person name="Varga T."/>
            <person name="Krizsan K."/>
            <person name="Foldi C."/>
            <person name="Dima B."/>
            <person name="Sanchez-Garcia M."/>
            <person name="Sanchez-Ramirez S."/>
            <person name="Szollosi G.J."/>
            <person name="Szarkandi J.G."/>
            <person name="Papp V."/>
            <person name="Albert L."/>
            <person name="Andreopoulos W."/>
            <person name="Angelini C."/>
            <person name="Antonin V."/>
            <person name="Barry K.W."/>
            <person name="Bougher N.L."/>
            <person name="Buchanan P."/>
            <person name="Buyck B."/>
            <person name="Bense V."/>
            <person name="Catcheside P."/>
            <person name="Chovatia M."/>
            <person name="Cooper J."/>
            <person name="Damon W."/>
            <person name="Desjardin D."/>
            <person name="Finy P."/>
            <person name="Geml J."/>
            <person name="Haridas S."/>
            <person name="Hughes K."/>
            <person name="Justo A."/>
            <person name="Karasinski D."/>
            <person name="Kautmanova I."/>
            <person name="Kiss B."/>
            <person name="Kocsube S."/>
            <person name="Kotiranta H."/>
            <person name="LaButti K.M."/>
            <person name="Lechner B.E."/>
            <person name="Liimatainen K."/>
            <person name="Lipzen A."/>
            <person name="Lukacs Z."/>
            <person name="Mihaltcheva S."/>
            <person name="Morgado L.N."/>
            <person name="Niskanen T."/>
            <person name="Noordeloos M.E."/>
            <person name="Ohm R.A."/>
            <person name="Ortiz-Santana B."/>
            <person name="Ovrebo C."/>
            <person name="Racz N."/>
            <person name="Riley R."/>
            <person name="Savchenko A."/>
            <person name="Shiryaev A."/>
            <person name="Soop K."/>
            <person name="Spirin V."/>
            <person name="Szebenyi C."/>
            <person name="Tomsovsky M."/>
            <person name="Tulloss R.E."/>
            <person name="Uehling J."/>
            <person name="Grigoriev I.V."/>
            <person name="Vagvolgyi C."/>
            <person name="Papp T."/>
            <person name="Martin F.M."/>
            <person name="Miettinen O."/>
            <person name="Hibbett D.S."/>
            <person name="Nagy L.G."/>
        </authorList>
    </citation>
    <scope>NUCLEOTIDE SEQUENCE [LARGE SCALE GENOMIC DNA]</scope>
    <source>
        <strain evidence="6 7">FP101781</strain>
    </source>
</reference>
<accession>A0A4Y7SU20</accession>
<feature type="transmembrane region" description="Helical" evidence="5">
    <location>
        <begin position="301"/>
        <end position="320"/>
    </location>
</feature>
<evidence type="ECO:0000256" key="2">
    <source>
        <dbReference type="ARBA" id="ARBA00023043"/>
    </source>
</evidence>
<feature type="transmembrane region" description="Helical" evidence="5">
    <location>
        <begin position="172"/>
        <end position="192"/>
    </location>
</feature>
<evidence type="ECO:0000313" key="7">
    <source>
        <dbReference type="Proteomes" id="UP000298030"/>
    </source>
</evidence>
<dbReference type="AlphaFoldDB" id="A0A4Y7SU20"/>
<feature type="transmembrane region" description="Helical" evidence="5">
    <location>
        <begin position="231"/>
        <end position="257"/>
    </location>
</feature>
<dbReference type="Pfam" id="PF12796">
    <property type="entry name" value="Ank_2"/>
    <property type="match status" value="3"/>
</dbReference>
<gene>
    <name evidence="6" type="ORF">FA13DRAFT_1796466</name>
</gene>
<keyword evidence="1" id="KW-0677">Repeat</keyword>
<protein>
    <submittedName>
        <fullName evidence="6">Ankyrin</fullName>
    </submittedName>
</protein>
<feature type="transmembrane region" description="Helical" evidence="5">
    <location>
        <begin position="17"/>
        <end position="38"/>
    </location>
</feature>
<dbReference type="PANTHER" id="PTHR24198">
    <property type="entry name" value="ANKYRIN REPEAT AND PROTEIN KINASE DOMAIN-CONTAINING PROTEIN"/>
    <property type="match status" value="1"/>
</dbReference>
<dbReference type="OrthoDB" id="194358at2759"/>
<feature type="repeat" description="ANK" evidence="3">
    <location>
        <begin position="593"/>
        <end position="625"/>
    </location>
</feature>
<dbReference type="InterPro" id="IPR002110">
    <property type="entry name" value="Ankyrin_rpt"/>
</dbReference>
<sequence>MSSVGCLIPPNADIAGIGVRIAVYIQNVLCFLPALWAIADEKITKYELDSMENMSLTNLVVAFGILISCFAQAPTLGLTNFHTSIVLSMSWMNNTNVFIYFLLYAARLRNRDGSWVLHLKDHVVSALHLRHFFPSPAPPTDEERLGNHGKEEVTPVAPGPASPEKIRLFRRVALVLGSLHLTLMSTLGLWLWGNPRGFGTADSACAVDHARFAITGASVPFGSQALRAFSLFIYGLFLVPGVNLLLPVAVFLGIYLVHGKFYPEAQQGDLNEPQLPPDTSQSTGKYVWSVAKRISSPKSPVFPAFVGLCFLLAINIVLIIDIELTLRNNREIQEQGEAEWGFGQVLAMLLLFLPLRDLVEMIFRRRQELKTQVNTEMKRAINRRDFEGISRWAIAGASPEVMGDDGLIALEVVCITGHWDILHILVENSAGVNTLFKDGRTALEVAVYERGCKHVHIPVGLGASINTPLKDGQTALEVATRASDWEGVRILVGLGAGINATFKGTKVYHFPKIVAYLNLVDTDGQKALEVATRASHREGIHILVGLGADVNSVNKGIIFTGKTALEVATCASDLECLRTLLELGANINTIFSDGKTALEVASVVQDWDLLCFLVESGADVNTMFTGTLNLCLSPQRPVLTSNIIIWGSDGSTALEAVSSPHNWDVLCTQRGIDVNPVLADGETVLEVAIRTQDWEGTHILGKLGAKVSPMFKDTFGQAALMAAVDARDKKAVCALAVSGCVRIEDGQIELDVAIDAENWERVRFLVVLKANNGIAFRDGSESMVLKFAAEKGQWDIIPEIVDAGANVNMPVNGFRDTVLHLACESECQPAVIEQLLKKGADPNAKGPLFTERVGLAERIVFRCCWHMVQIHISKASRYNGGDTPLHDACRHGHGKCVELLLKHQANPADPNAKSKNGRTPLHRAYANDQEGCIKLLLENGADETIKVDVFLLLPPSPPQRYPLPHSAAFPHPVPHTTHPAPLFLRLHLTSFPLPTHLPRNVEHSVALGPLSARLPLPPPLPRSPWRTIPKRKHATSHKSRLPTLPQPRASLGIHRPQTATPTNPGKRIRIRLAVEDKCPHSHKIDGNLRHSKSHKPSAQLDIPRHPLGFITDLRLFHKTLSPAPNPTPFHTKIPRALQRAHLP</sequence>
<dbReference type="SMART" id="SM00248">
    <property type="entry name" value="ANK"/>
    <property type="match status" value="12"/>
</dbReference>
<evidence type="ECO:0000256" key="1">
    <source>
        <dbReference type="ARBA" id="ARBA00022737"/>
    </source>
</evidence>
<evidence type="ECO:0000313" key="6">
    <source>
        <dbReference type="EMBL" id="TEB25363.1"/>
    </source>
</evidence>
<comment type="caution">
    <text evidence="6">The sequence shown here is derived from an EMBL/GenBank/DDBJ whole genome shotgun (WGS) entry which is preliminary data.</text>
</comment>
<keyword evidence="5" id="KW-0472">Membrane</keyword>
<feature type="compositionally biased region" description="Basic and acidic residues" evidence="4">
    <location>
        <begin position="141"/>
        <end position="153"/>
    </location>
</feature>
<feature type="region of interest" description="Disordered" evidence="4">
    <location>
        <begin position="138"/>
        <end position="160"/>
    </location>
</feature>
<feature type="transmembrane region" description="Helical" evidence="5">
    <location>
        <begin position="85"/>
        <end position="105"/>
    </location>
</feature>
<name>A0A4Y7SU20_COPMI</name>
<dbReference type="Gene3D" id="1.25.40.20">
    <property type="entry name" value="Ankyrin repeat-containing domain"/>
    <property type="match status" value="4"/>
</dbReference>
<feature type="repeat" description="ANK" evidence="3">
    <location>
        <begin position="814"/>
        <end position="847"/>
    </location>
</feature>
<evidence type="ECO:0000256" key="3">
    <source>
        <dbReference type="PROSITE-ProRule" id="PRU00023"/>
    </source>
</evidence>
<dbReference type="PRINTS" id="PR01415">
    <property type="entry name" value="ANKYRIN"/>
</dbReference>
<feature type="repeat" description="ANK" evidence="3">
    <location>
        <begin position="560"/>
        <end position="592"/>
    </location>
</feature>
<feature type="repeat" description="ANK" evidence="3">
    <location>
        <begin position="916"/>
        <end position="948"/>
    </location>
</feature>
<keyword evidence="5" id="KW-0812">Transmembrane</keyword>
<proteinExistence type="predicted"/>
<dbReference type="SUPFAM" id="SSF48403">
    <property type="entry name" value="Ankyrin repeat"/>
    <property type="match status" value="3"/>
</dbReference>
<keyword evidence="2 3" id="KW-0040">ANK repeat</keyword>
<dbReference type="PROSITE" id="PS50088">
    <property type="entry name" value="ANK_REPEAT"/>
    <property type="match status" value="7"/>
</dbReference>
<dbReference type="STRING" id="71717.A0A4Y7SU20"/>
<feature type="region of interest" description="Disordered" evidence="4">
    <location>
        <begin position="1081"/>
        <end position="1103"/>
    </location>
</feature>
<feature type="repeat" description="ANK" evidence="3">
    <location>
        <begin position="880"/>
        <end position="912"/>
    </location>
</feature>
<keyword evidence="5" id="KW-1133">Transmembrane helix</keyword>
<feature type="compositionally biased region" description="Basic residues" evidence="4">
    <location>
        <begin position="1028"/>
        <end position="1040"/>
    </location>
</feature>
<evidence type="ECO:0000256" key="5">
    <source>
        <dbReference type="SAM" id="Phobius"/>
    </source>
</evidence>
<dbReference type="InterPro" id="IPR036770">
    <property type="entry name" value="Ankyrin_rpt-contain_sf"/>
</dbReference>
<dbReference type="PANTHER" id="PTHR24198:SF165">
    <property type="entry name" value="ANKYRIN REPEAT-CONTAINING PROTEIN-RELATED"/>
    <property type="match status" value="1"/>
</dbReference>
<evidence type="ECO:0000256" key="4">
    <source>
        <dbReference type="SAM" id="MobiDB-lite"/>
    </source>
</evidence>
<feature type="region of interest" description="Disordered" evidence="4">
    <location>
        <begin position="1021"/>
        <end position="1064"/>
    </location>
</feature>
<keyword evidence="7" id="KW-1185">Reference proteome</keyword>
<feature type="repeat" description="ANK" evidence="3">
    <location>
        <begin position="471"/>
        <end position="503"/>
    </location>
</feature>
<dbReference type="Proteomes" id="UP000298030">
    <property type="component" value="Unassembled WGS sequence"/>
</dbReference>